<comment type="caution">
    <text evidence="7">The sequence shown here is derived from an EMBL/GenBank/DDBJ whole genome shotgun (WGS) entry which is preliminary data.</text>
</comment>
<evidence type="ECO:0000259" key="6">
    <source>
        <dbReference type="PROSITE" id="PS51005"/>
    </source>
</evidence>
<sequence length="219" mass="25301">MNSQDHLRSTNYKDDDDEEEVQLPGFRFHPTDEELVGFYLRRMVDKKPLRIELIKQVEIYKYDPWDLPKNLSQFQACAKRCCSSIILVVLEVWTLCRIFKRNVSCRKYTPDLKQLSTTPQQAPIDTSSKICCQLESNYNQESYGNFGAPLIQHYDNKPPVHHVKERKPLHVDQLSYVAQPPSMASSLNISSPFGNQILTLGDWDELTSVVDCAFDPFLV</sequence>
<dbReference type="Pfam" id="PF02365">
    <property type="entry name" value="NAM"/>
    <property type="match status" value="1"/>
</dbReference>
<keyword evidence="1" id="KW-0805">Transcription regulation</keyword>
<keyword evidence="3" id="KW-0804">Transcription</keyword>
<evidence type="ECO:0000256" key="1">
    <source>
        <dbReference type="ARBA" id="ARBA00023015"/>
    </source>
</evidence>
<feature type="domain" description="NAC" evidence="6">
    <location>
        <begin position="22"/>
        <end position="68"/>
    </location>
</feature>
<dbReference type="GO" id="GO:0006355">
    <property type="term" value="P:regulation of DNA-templated transcription"/>
    <property type="evidence" value="ECO:0007669"/>
    <property type="project" value="InterPro"/>
</dbReference>
<gene>
    <name evidence="7" type="ORF">D5086_0000096910</name>
</gene>
<evidence type="ECO:0000256" key="5">
    <source>
        <dbReference type="SAM" id="MobiDB-lite"/>
    </source>
</evidence>
<keyword evidence="2" id="KW-0238">DNA-binding</keyword>
<name>A0A4U5QER5_POPAL</name>
<evidence type="ECO:0000256" key="3">
    <source>
        <dbReference type="ARBA" id="ARBA00023163"/>
    </source>
</evidence>
<dbReference type="EMBL" id="RCHU01000286">
    <property type="protein sequence ID" value="TKS09048.1"/>
    <property type="molecule type" value="Genomic_DNA"/>
</dbReference>
<dbReference type="SUPFAM" id="SSF101941">
    <property type="entry name" value="NAC domain"/>
    <property type="match status" value="1"/>
</dbReference>
<evidence type="ECO:0000256" key="2">
    <source>
        <dbReference type="ARBA" id="ARBA00023125"/>
    </source>
</evidence>
<dbReference type="PANTHER" id="PTHR31744:SF171">
    <property type="entry name" value="TRANSCRIPTION FACTOR NAM FAMILY-RELATED"/>
    <property type="match status" value="1"/>
</dbReference>
<evidence type="ECO:0000313" key="7">
    <source>
        <dbReference type="EMBL" id="TKS09048.1"/>
    </source>
</evidence>
<reference evidence="7" key="1">
    <citation type="submission" date="2018-10" db="EMBL/GenBank/DDBJ databases">
        <title>Population genomic analysis revealed the cold adaptation of white poplar.</title>
        <authorList>
            <person name="Liu Y.-J."/>
        </authorList>
    </citation>
    <scope>NUCLEOTIDE SEQUENCE [LARGE SCALE GENOMIC DNA]</scope>
    <source>
        <strain evidence="7">PAL-ZL1</strain>
    </source>
</reference>
<dbReference type="InterPro" id="IPR003441">
    <property type="entry name" value="NAC-dom"/>
</dbReference>
<dbReference type="PANTHER" id="PTHR31744">
    <property type="entry name" value="PROTEIN CUP-SHAPED COTYLEDON 2-RELATED"/>
    <property type="match status" value="1"/>
</dbReference>
<feature type="compositionally biased region" description="Basic and acidic residues" evidence="5">
    <location>
        <begin position="1"/>
        <end position="13"/>
    </location>
</feature>
<evidence type="ECO:0000256" key="4">
    <source>
        <dbReference type="ARBA" id="ARBA00023242"/>
    </source>
</evidence>
<dbReference type="AlphaFoldDB" id="A0A4U5QER5"/>
<dbReference type="STRING" id="43335.A0A4U5QER5"/>
<feature type="region of interest" description="Disordered" evidence="5">
    <location>
        <begin position="1"/>
        <end position="20"/>
    </location>
</feature>
<dbReference type="GO" id="GO:0003677">
    <property type="term" value="F:DNA binding"/>
    <property type="evidence" value="ECO:0007669"/>
    <property type="project" value="UniProtKB-KW"/>
</dbReference>
<dbReference type="InterPro" id="IPR036093">
    <property type="entry name" value="NAC_dom_sf"/>
</dbReference>
<organism evidence="7">
    <name type="scientific">Populus alba</name>
    <name type="common">White poplar</name>
    <dbReference type="NCBI Taxonomy" id="43335"/>
    <lineage>
        <taxon>Eukaryota</taxon>
        <taxon>Viridiplantae</taxon>
        <taxon>Streptophyta</taxon>
        <taxon>Embryophyta</taxon>
        <taxon>Tracheophyta</taxon>
        <taxon>Spermatophyta</taxon>
        <taxon>Magnoliopsida</taxon>
        <taxon>eudicotyledons</taxon>
        <taxon>Gunneridae</taxon>
        <taxon>Pentapetalae</taxon>
        <taxon>rosids</taxon>
        <taxon>fabids</taxon>
        <taxon>Malpighiales</taxon>
        <taxon>Salicaceae</taxon>
        <taxon>Saliceae</taxon>
        <taxon>Populus</taxon>
    </lineage>
</organism>
<keyword evidence="4" id="KW-0539">Nucleus</keyword>
<dbReference type="Gene3D" id="2.170.150.80">
    <property type="entry name" value="NAC domain"/>
    <property type="match status" value="1"/>
</dbReference>
<dbReference type="PROSITE" id="PS51005">
    <property type="entry name" value="NAC"/>
    <property type="match status" value="1"/>
</dbReference>
<accession>A0A4U5QER5</accession>
<proteinExistence type="predicted"/>
<protein>
    <recommendedName>
        <fullName evidence="6">NAC domain-containing protein</fullName>
    </recommendedName>
</protein>